<dbReference type="Pfam" id="PF14237">
    <property type="entry name" value="GYF_2"/>
    <property type="match status" value="1"/>
</dbReference>
<dbReference type="WBParaSite" id="HPLM_0001128301-mRNA-1">
    <property type="protein sequence ID" value="HPLM_0001128301-mRNA-1"/>
    <property type="gene ID" value="HPLM_0001128301"/>
</dbReference>
<protein>
    <submittedName>
        <fullName evidence="2">J domain-containing protein</fullName>
    </submittedName>
</protein>
<proteinExistence type="predicted"/>
<dbReference type="Pfam" id="PF19432">
    <property type="entry name" value="RME-8_N"/>
    <property type="match status" value="1"/>
</dbReference>
<dbReference type="Gene3D" id="1.10.287.110">
    <property type="entry name" value="DnaJ domain"/>
    <property type="match status" value="1"/>
</dbReference>
<dbReference type="SUPFAM" id="SSF48371">
    <property type="entry name" value="ARM repeat"/>
    <property type="match status" value="2"/>
</dbReference>
<dbReference type="FunFam" id="1.25.10.10:FF:000677">
    <property type="entry name" value="DnaJ subfamily C member"/>
    <property type="match status" value="1"/>
</dbReference>
<dbReference type="GO" id="GO:0006898">
    <property type="term" value="P:receptor-mediated endocytosis"/>
    <property type="evidence" value="ECO:0007669"/>
    <property type="project" value="TreeGrafter"/>
</dbReference>
<evidence type="ECO:0000313" key="2">
    <source>
        <dbReference type="WBParaSite" id="HPLM_0001128301-mRNA-1"/>
    </source>
</evidence>
<dbReference type="InterPro" id="IPR001623">
    <property type="entry name" value="DnaJ_domain"/>
</dbReference>
<dbReference type="PANTHER" id="PTHR36983">
    <property type="entry name" value="DNAJ HOMOLOG SUBFAMILY C MEMBER 13"/>
    <property type="match status" value="1"/>
</dbReference>
<dbReference type="GO" id="GO:0010008">
    <property type="term" value="C:endosome membrane"/>
    <property type="evidence" value="ECO:0007669"/>
    <property type="project" value="TreeGrafter"/>
</dbReference>
<dbReference type="GO" id="GO:2000641">
    <property type="term" value="P:regulation of early endosome to late endosome transport"/>
    <property type="evidence" value="ECO:0007669"/>
    <property type="project" value="InterPro"/>
</dbReference>
<dbReference type="CDD" id="cd06257">
    <property type="entry name" value="DnaJ"/>
    <property type="match status" value="1"/>
</dbReference>
<dbReference type="Gene3D" id="1.25.10.10">
    <property type="entry name" value="Leucine-rich Repeat Variant"/>
    <property type="match status" value="2"/>
</dbReference>
<dbReference type="SUPFAM" id="SSF46565">
    <property type="entry name" value="Chaperone J-domain"/>
    <property type="match status" value="1"/>
</dbReference>
<feature type="domain" description="J" evidence="1">
    <location>
        <begin position="1336"/>
        <end position="1402"/>
    </location>
</feature>
<dbReference type="PANTHER" id="PTHR36983:SF2">
    <property type="entry name" value="DNAJ HOMOLOG SUBFAMILY C MEMBER 13"/>
    <property type="match status" value="1"/>
</dbReference>
<sequence length="2275" mass="258314">LFRGEFLTRHEVLLITSFDSVNRTFYAYTEHDVWKLYLRSYLVLSPLMFRYKRIFSIGTLAITTYNPQTLEITNQWQYEDFIAIKPSPRNASSDSKQDEFVIHVRHKGKRDTMRFSSDYTAHIISECLQFNSKFSERNMEPVAVNAYKHSWADRRLPVILRANAAAIEQVDSRGVVIQTYPYRRIRKILKVSDCPGGFIIDVGDHHRRHLFASTSCDDFLKDVRRIAADHIGVIVPITKEAATLDEFALTRLGLCSRDDHITSYAEFKVQKHTRRHEQPVRRLLCLTETCIVERDPASYAVVCATPLEQIVCLVRSEKDPQQFVIEYTSGDGRVYSAAERDLIIASMVDGARAAGNEQVFVTSHRFDNALRLLPHGIILDEDGESQCMRHVIAPPPGLKRSDLIRRFNANIPYTGLTYSVSQEGFFTENKGKIIVGALEAVLGECYDKEDPNYVYKCEAQLQCLRRLFASKSGFQAFTEVAGVREKLGTLVIRVLSYKNEAIDYATVEALCALMHPMHNQYELRTEQLNKQSLLSSTKFVEHLLDLIVNHVERGTGWLVIAAMLDFLTYAVCAPYSETTAGEQFDQILKLVAARGQSFYRLFQCPSMTIVKGAGMVMRAIIEESDVETSKAMQMLALTEGAFLTHLRLALLTTGKDLEVLTNKQLSGHLIGLWIADNRPANDLLSRCLPRGLLDFLDSNDVVPVKEQDLLIPRNNLEAATNELRQSALKEKLESFRVTAEAGLERFIQHWDLEQKLNFLPKKTDDKQRQRPVVLRKRRQRVRNSVNWKLFAYQFGRDHSQADLLWNEKTREEFRLSIEGELRALLNEKEQAPTDMPISWNHTEFQTRYPSLQDEVKIGDYYLRLLLQEADESATPIHNPTEFFNNVYHRFLLSSRSEMRCLCLRAMAVTYGRHHMTIGPFEDARHFVSMLAKCTNAAERDHFILLLSKLVLNKDNVRELIGSSLLPILVDLAVLAHLHVQRAKVQNQSNVIEASADQLSEGNSAEWYYATTDNNKERLGPFSFEKMKALYAEKKIFEKTAVWAAGMEKWEPLSKVPQFRWTVCLGHQQMGTPLYNFTQLCALCLDIMIQMCEFFPSRDDNNSVVRPMPQVKKSLTEPVLLYQVVQLLLTYDPSIVQRVATLVHLVMQDNPFLPRLYLSGVFFFILMYNGSNVLPIARFLHYTHKKQAFRTALPQLEGTSQSILAPLLPAAAIFYLDEYGPDKYAEVFLGEFDNPEIIWSTQMRRHLIERIAIHVSDFSNRLTSNVKALYQYCPIPLIDYPELKNELFCYVYYLRHLCDRQRFPDWEIRDPIPFLRACLAAWFEELEKKPPVMSIEQARETLGLNTMEDGWQDTSVIRRAYFKLAARYHPDKNPEGREMFERINTAYELLSSDAGRSSMPDPHRIVLFLQAQSIIYSRHSQELSAYKYAGYGQLIRTIDLEAKNTALFQEGGGALLSAAVELANHTLMSSALNAEQLRREQGLEALQVAFDRCVPVITESSTPTDMAVQVCEHICNCFATAASFEACRQRIAEMPTVFGNICRLLQFPHLPRLSSAAAQCVCSMAVDTLLQTQLFQQGVLWQLVPHLFHYDFTLDEGGVSHSEESNKQAMANRLARVSCEALACLAGFREATPDNDGVQNSLRALLTPYVCRCMRTESNDMVLKTLNCNTEDPYLIWDNGTRAEVLEFVERHRTSREQTSELFGAEFQLSIHAKELIVGDIFVRIYNEQPTFVLHEPKKVAMDLLDFMGRHAPELTGQLKKPANGDLIEIDWSCTNANKMSTDEKVVMCTEALANLISANPGVEILLIGHFNLIIAYLRARLHPNIQLATLKLLSLAVANRECVQDLSNLHVCSSLFILMRDRREARTLILNTLIALSSNGQIVKEMLDYGGLLYILSVLCSSESDPGERLLAAELLTKLQSDKLTGPRWTRFITKYLPPIFADALRDSPNTAITMFDSTNENPELIWNETTRVKVRQIIERGADELYRLQSSNPEHKWDTGSLTDNTCAYADSVTGELVVGGVFVRLYVANPAWAVRHPRQFATELIEKVLELMNKPSADLTLVTTAFIELLRNFPNTADQLPAQGYLPQFSKAMSARDPQTSRSAILILQQLAENHYCADALSRINCIEGIMTSMKNQPTLMHESAHALKCLMRRNNGDLAAQMLSTKMVDYLLEVLGGDLPGVSNSPAARAEIVDALKSACLDLQVGEKISEILNRSPIWAQYRDQRHDLFLPAQRTQAITGTSTGVAGYLTEGMFSPPPLHTQPPPMERSGL</sequence>
<organism evidence="2">
    <name type="scientific">Haemonchus placei</name>
    <name type="common">Barber's pole worm</name>
    <dbReference type="NCBI Taxonomy" id="6290"/>
    <lineage>
        <taxon>Eukaryota</taxon>
        <taxon>Metazoa</taxon>
        <taxon>Ecdysozoa</taxon>
        <taxon>Nematoda</taxon>
        <taxon>Chromadorea</taxon>
        <taxon>Rhabditida</taxon>
        <taxon>Rhabditina</taxon>
        <taxon>Rhabditomorpha</taxon>
        <taxon>Strongyloidea</taxon>
        <taxon>Trichostrongylidae</taxon>
        <taxon>Haemonchus</taxon>
    </lineage>
</organism>
<name>A0A158QNV3_HAEPC</name>
<dbReference type="InterPro" id="IPR045802">
    <property type="entry name" value="GRV2/DNAJC13_N"/>
</dbReference>
<evidence type="ECO:0000259" key="1">
    <source>
        <dbReference type="PROSITE" id="PS50076"/>
    </source>
</evidence>
<dbReference type="FunFam" id="1.10.287.110:FF:000007">
    <property type="entry name" value="DnaJ (Hsp40) homolog, subfamily C, member 13"/>
    <property type="match status" value="1"/>
</dbReference>
<dbReference type="InterPro" id="IPR036869">
    <property type="entry name" value="J_dom_sf"/>
</dbReference>
<accession>A0A158QNV3</accession>
<dbReference type="InterPro" id="IPR011989">
    <property type="entry name" value="ARM-like"/>
</dbReference>
<dbReference type="PROSITE" id="PS50076">
    <property type="entry name" value="DNAJ_2"/>
    <property type="match status" value="1"/>
</dbReference>
<dbReference type="SMART" id="SM00271">
    <property type="entry name" value="DnaJ"/>
    <property type="match status" value="1"/>
</dbReference>
<dbReference type="OMA" id="PQTYSIC"/>
<reference evidence="2" key="1">
    <citation type="submission" date="2016-04" db="UniProtKB">
        <authorList>
            <consortium name="WormBaseParasite"/>
        </authorList>
    </citation>
    <scope>IDENTIFICATION</scope>
</reference>
<dbReference type="GO" id="GO:0007032">
    <property type="term" value="P:endosome organization"/>
    <property type="evidence" value="ECO:0007669"/>
    <property type="project" value="InterPro"/>
</dbReference>
<dbReference type="Pfam" id="PF00226">
    <property type="entry name" value="DnaJ"/>
    <property type="match status" value="1"/>
</dbReference>
<dbReference type="InterPro" id="IPR025640">
    <property type="entry name" value="GYF_2"/>
</dbReference>
<dbReference type="InterPro" id="IPR016024">
    <property type="entry name" value="ARM-type_fold"/>
</dbReference>
<dbReference type="InterPro" id="IPR044978">
    <property type="entry name" value="GRV2/DNAJC13"/>
</dbReference>